<evidence type="ECO:0000313" key="3">
    <source>
        <dbReference type="Proteomes" id="UP001162156"/>
    </source>
</evidence>
<dbReference type="PANTHER" id="PTHR47331">
    <property type="entry name" value="PHD-TYPE DOMAIN-CONTAINING PROTEIN"/>
    <property type="match status" value="1"/>
</dbReference>
<keyword evidence="3" id="KW-1185">Reference proteome</keyword>
<sequence>MNVQTILLVRERWNTTSNPVKIGTNVLLQQANASLLQWPLGRIVEIFPGQDGVVRVVSMKTKTGIFKHPVVKVCPLPTQ</sequence>
<proteinExistence type="predicted"/>
<comment type="caution">
    <text evidence="2">The sequence shown here is derived from an EMBL/GenBank/DDBJ whole genome shotgun (WGS) entry which is preliminary data.</text>
</comment>
<name>A0AAV8WNT6_9CUCU</name>
<evidence type="ECO:0000313" key="2">
    <source>
        <dbReference type="EMBL" id="KAJ8928008.1"/>
    </source>
</evidence>
<dbReference type="PANTHER" id="PTHR47331:SF1">
    <property type="entry name" value="GAG-LIKE PROTEIN"/>
    <property type="match status" value="1"/>
</dbReference>
<protein>
    <recommendedName>
        <fullName evidence="1">DUF5641 domain-containing protein</fullName>
    </recommendedName>
</protein>
<dbReference type="Proteomes" id="UP001162156">
    <property type="component" value="Unassembled WGS sequence"/>
</dbReference>
<gene>
    <name evidence="2" type="ORF">NQ314_019474</name>
</gene>
<feature type="domain" description="DUF5641" evidence="1">
    <location>
        <begin position="7"/>
        <end position="76"/>
    </location>
</feature>
<accession>A0AAV8WNT6</accession>
<evidence type="ECO:0000259" key="1">
    <source>
        <dbReference type="Pfam" id="PF18701"/>
    </source>
</evidence>
<dbReference type="Pfam" id="PF18701">
    <property type="entry name" value="DUF5641"/>
    <property type="match status" value="1"/>
</dbReference>
<organism evidence="2 3">
    <name type="scientific">Rhamnusium bicolor</name>
    <dbReference type="NCBI Taxonomy" id="1586634"/>
    <lineage>
        <taxon>Eukaryota</taxon>
        <taxon>Metazoa</taxon>
        <taxon>Ecdysozoa</taxon>
        <taxon>Arthropoda</taxon>
        <taxon>Hexapoda</taxon>
        <taxon>Insecta</taxon>
        <taxon>Pterygota</taxon>
        <taxon>Neoptera</taxon>
        <taxon>Endopterygota</taxon>
        <taxon>Coleoptera</taxon>
        <taxon>Polyphaga</taxon>
        <taxon>Cucujiformia</taxon>
        <taxon>Chrysomeloidea</taxon>
        <taxon>Cerambycidae</taxon>
        <taxon>Lepturinae</taxon>
        <taxon>Rhagiini</taxon>
        <taxon>Rhamnusium</taxon>
    </lineage>
</organism>
<dbReference type="AlphaFoldDB" id="A0AAV8WNT6"/>
<dbReference type="InterPro" id="IPR040676">
    <property type="entry name" value="DUF5641"/>
</dbReference>
<dbReference type="EMBL" id="JANEYF010005499">
    <property type="protein sequence ID" value="KAJ8928008.1"/>
    <property type="molecule type" value="Genomic_DNA"/>
</dbReference>
<reference evidence="2" key="1">
    <citation type="journal article" date="2023" name="Insect Mol. Biol.">
        <title>Genome sequencing provides insights into the evolution of gene families encoding plant cell wall-degrading enzymes in longhorned beetles.</title>
        <authorList>
            <person name="Shin N.R."/>
            <person name="Okamura Y."/>
            <person name="Kirsch R."/>
            <person name="Pauchet Y."/>
        </authorList>
    </citation>
    <scope>NUCLEOTIDE SEQUENCE</scope>
    <source>
        <strain evidence="2">RBIC_L_NR</strain>
    </source>
</reference>